<evidence type="ECO:0000259" key="8">
    <source>
        <dbReference type="Pfam" id="PF01643"/>
    </source>
</evidence>
<dbReference type="InterPro" id="IPR002864">
    <property type="entry name" value="Acyl-ACP_thioesterase_NHD"/>
</dbReference>
<dbReference type="Gene3D" id="3.10.129.10">
    <property type="entry name" value="Hotdog Thioesterase"/>
    <property type="match status" value="2"/>
</dbReference>
<dbReference type="Proteomes" id="UP001163550">
    <property type="component" value="Chromosome"/>
</dbReference>
<dbReference type="Pfam" id="PF01643">
    <property type="entry name" value="Acyl-ACP_TE"/>
    <property type="match status" value="1"/>
</dbReference>
<gene>
    <name evidence="10" type="ORF">ACWI_08500</name>
    <name evidence="11" type="ORF">LNN31_15845</name>
</gene>
<accession>A0A1F2PKN7</accession>
<evidence type="ECO:0000313" key="12">
    <source>
        <dbReference type="Proteomes" id="UP000176244"/>
    </source>
</evidence>
<name>A0A1F2PKN7_9FIRM</name>
<dbReference type="InterPro" id="IPR029069">
    <property type="entry name" value="HotDog_dom_sf"/>
</dbReference>
<feature type="domain" description="Acyl-ACP thioesterase N-terminal hotdog" evidence="8">
    <location>
        <begin position="3"/>
        <end position="125"/>
    </location>
</feature>
<dbReference type="GO" id="GO:0016297">
    <property type="term" value="F:fatty acyl-[ACP] hydrolase activity"/>
    <property type="evidence" value="ECO:0007669"/>
    <property type="project" value="InterPro"/>
</dbReference>
<evidence type="ECO:0000256" key="3">
    <source>
        <dbReference type="ARBA" id="ARBA00022801"/>
    </source>
</evidence>
<evidence type="ECO:0000256" key="4">
    <source>
        <dbReference type="ARBA" id="ARBA00022832"/>
    </source>
</evidence>
<dbReference type="STRING" id="52694.ACWI_08500"/>
<comment type="similarity">
    <text evidence="1">Belongs to the acyl-ACP thioesterase family.</text>
</comment>
<feature type="domain" description="Acyl-ACP thioesterase-like C-terminal" evidence="9">
    <location>
        <begin position="151"/>
        <end position="231"/>
    </location>
</feature>
<reference evidence="11" key="2">
    <citation type="submission" date="2021-11" db="EMBL/GenBank/DDBJ databases">
        <title>Isoprene-degrading acetogen.</title>
        <authorList>
            <person name="Yang Y."/>
            <person name="Jin H."/>
            <person name="Yan J."/>
        </authorList>
    </citation>
    <scope>NUCLEOTIDE SEQUENCE</scope>
    <source>
        <strain evidence="11">Berkeley</strain>
    </source>
</reference>
<protein>
    <submittedName>
        <fullName evidence="10 11">Thioesterase</fullName>
    </submittedName>
</protein>
<sequence>MSLVYQEKKRVACYESDSTEKMLPTTAMNYFQEASTNQGNQLGLGGDYLKENNLAWFLVKYAIRFYDYPRYQDEVTVTTRATGMEKFCATRRFTVEDASGVVKVTADTQWLLINRETEKMERIDEHPEMDAYECFDKGEPIFKKLSKINQVDLEKCFSVRFLDIDFNQHVNHVKYLAWAIEVLPLEVVKSKVLAEAKMIYKAQCFYGDQIRALGEKLGENQYRIDIVNQDDIILCQLELMLK</sequence>
<evidence type="ECO:0000256" key="1">
    <source>
        <dbReference type="ARBA" id="ARBA00006500"/>
    </source>
</evidence>
<dbReference type="InterPro" id="IPR049427">
    <property type="entry name" value="Acyl-ACP_TE_C"/>
</dbReference>
<dbReference type="GO" id="GO:0000036">
    <property type="term" value="F:acyl carrier activity"/>
    <property type="evidence" value="ECO:0007669"/>
    <property type="project" value="TreeGrafter"/>
</dbReference>
<evidence type="ECO:0000313" key="13">
    <source>
        <dbReference type="Proteomes" id="UP001163550"/>
    </source>
</evidence>
<dbReference type="OrthoDB" id="9801517at2"/>
<dbReference type="PANTHER" id="PTHR31727">
    <property type="entry name" value="OLEOYL-ACYL CARRIER PROTEIN THIOESTERASE 1, CHLOROPLASTIC"/>
    <property type="match status" value="1"/>
</dbReference>
<keyword evidence="6" id="KW-0443">Lipid metabolism</keyword>
<reference evidence="10 12" key="1">
    <citation type="submission" date="2015-09" db="EMBL/GenBank/DDBJ databases">
        <title>Genome sequence of Acetobacterium wieringae DSM 1911.</title>
        <authorList>
            <person name="Poehlein A."/>
            <person name="Bengelsdorf F.R."/>
            <person name="Schiel-Bengelsdorf B."/>
            <person name="Duerre P."/>
            <person name="Daniel R."/>
        </authorList>
    </citation>
    <scope>NUCLEOTIDE SEQUENCE [LARGE SCALE GENOMIC DNA]</scope>
    <source>
        <strain evidence="10 12">DSM 1911</strain>
    </source>
</reference>
<proteinExistence type="inferred from homology"/>
<dbReference type="CDD" id="cd00586">
    <property type="entry name" value="4HBT"/>
    <property type="match status" value="1"/>
</dbReference>
<evidence type="ECO:0000313" key="11">
    <source>
        <dbReference type="EMBL" id="UYO62240.1"/>
    </source>
</evidence>
<dbReference type="Proteomes" id="UP000176244">
    <property type="component" value="Unassembled WGS sequence"/>
</dbReference>
<keyword evidence="7" id="KW-0275">Fatty acid biosynthesis</keyword>
<dbReference type="RefSeq" id="WP_070370195.1">
    <property type="nucleotide sequence ID" value="NZ_CABIIK010000004.1"/>
</dbReference>
<keyword evidence="5" id="KW-0809">Transit peptide</keyword>
<evidence type="ECO:0000256" key="5">
    <source>
        <dbReference type="ARBA" id="ARBA00022946"/>
    </source>
</evidence>
<organism evidence="10 12">
    <name type="scientific">Acetobacterium wieringae</name>
    <dbReference type="NCBI Taxonomy" id="52694"/>
    <lineage>
        <taxon>Bacteria</taxon>
        <taxon>Bacillati</taxon>
        <taxon>Bacillota</taxon>
        <taxon>Clostridia</taxon>
        <taxon>Eubacteriales</taxon>
        <taxon>Eubacteriaceae</taxon>
        <taxon>Acetobacterium</taxon>
    </lineage>
</organism>
<evidence type="ECO:0000256" key="6">
    <source>
        <dbReference type="ARBA" id="ARBA00023098"/>
    </source>
</evidence>
<dbReference type="EMBL" id="CP087994">
    <property type="protein sequence ID" value="UYO62240.1"/>
    <property type="molecule type" value="Genomic_DNA"/>
</dbReference>
<keyword evidence="2" id="KW-0444">Lipid biosynthesis</keyword>
<dbReference type="PANTHER" id="PTHR31727:SF6">
    <property type="entry name" value="OLEOYL-ACYL CARRIER PROTEIN THIOESTERASE 1, CHLOROPLASTIC"/>
    <property type="match status" value="1"/>
</dbReference>
<keyword evidence="3" id="KW-0378">Hydrolase</keyword>
<dbReference type="AlphaFoldDB" id="A0A1F2PKN7"/>
<evidence type="ECO:0000256" key="7">
    <source>
        <dbReference type="ARBA" id="ARBA00023160"/>
    </source>
</evidence>
<keyword evidence="13" id="KW-1185">Reference proteome</keyword>
<evidence type="ECO:0000313" key="10">
    <source>
        <dbReference type="EMBL" id="OFV71545.1"/>
    </source>
</evidence>
<dbReference type="InterPro" id="IPR045023">
    <property type="entry name" value="FATA/B"/>
</dbReference>
<evidence type="ECO:0000259" key="9">
    <source>
        <dbReference type="Pfam" id="PF20791"/>
    </source>
</evidence>
<dbReference type="SUPFAM" id="SSF54637">
    <property type="entry name" value="Thioesterase/thiol ester dehydrase-isomerase"/>
    <property type="match status" value="2"/>
</dbReference>
<dbReference type="Pfam" id="PF20791">
    <property type="entry name" value="Acyl-ACP_TE_C"/>
    <property type="match status" value="1"/>
</dbReference>
<keyword evidence="4" id="KW-0276">Fatty acid metabolism</keyword>
<evidence type="ECO:0000256" key="2">
    <source>
        <dbReference type="ARBA" id="ARBA00022516"/>
    </source>
</evidence>
<dbReference type="EMBL" id="LKEU01000018">
    <property type="protein sequence ID" value="OFV71545.1"/>
    <property type="molecule type" value="Genomic_DNA"/>
</dbReference>